<dbReference type="GO" id="GO:0003700">
    <property type="term" value="F:DNA-binding transcription factor activity"/>
    <property type="evidence" value="ECO:0007669"/>
    <property type="project" value="TreeGrafter"/>
</dbReference>
<dbReference type="PROSITE" id="PS51078">
    <property type="entry name" value="ICLR_ED"/>
    <property type="match status" value="1"/>
</dbReference>
<feature type="domain" description="IclR-ED" evidence="6">
    <location>
        <begin position="79"/>
        <end position="231"/>
    </location>
</feature>
<dbReference type="Pfam" id="PF01614">
    <property type="entry name" value="IclR_C"/>
    <property type="match status" value="1"/>
</dbReference>
<dbReference type="RefSeq" id="WP_205261699.1">
    <property type="nucleotide sequence ID" value="NZ_JAERWK010000020.1"/>
</dbReference>
<dbReference type="Proteomes" id="UP000663792">
    <property type="component" value="Unassembled WGS sequence"/>
</dbReference>
<evidence type="ECO:0000256" key="4">
    <source>
        <dbReference type="SAM" id="MobiDB-lite"/>
    </source>
</evidence>
<evidence type="ECO:0000256" key="3">
    <source>
        <dbReference type="ARBA" id="ARBA00023163"/>
    </source>
</evidence>
<gene>
    <name evidence="7" type="ORF">JL106_15850</name>
</gene>
<keyword evidence="3" id="KW-0804">Transcription</keyword>
<dbReference type="InterPro" id="IPR029016">
    <property type="entry name" value="GAF-like_dom_sf"/>
</dbReference>
<keyword evidence="8" id="KW-1185">Reference proteome</keyword>
<evidence type="ECO:0000259" key="5">
    <source>
        <dbReference type="PROSITE" id="PS51077"/>
    </source>
</evidence>
<organism evidence="7 8">
    <name type="scientific">Nakamurella leprariae</name>
    <dbReference type="NCBI Taxonomy" id="2803911"/>
    <lineage>
        <taxon>Bacteria</taxon>
        <taxon>Bacillati</taxon>
        <taxon>Actinomycetota</taxon>
        <taxon>Actinomycetes</taxon>
        <taxon>Nakamurellales</taxon>
        <taxon>Nakamurellaceae</taxon>
        <taxon>Nakamurella</taxon>
    </lineage>
</organism>
<keyword evidence="2" id="KW-0238">DNA-binding</keyword>
<dbReference type="InterPro" id="IPR014757">
    <property type="entry name" value="Tscrpt_reg_IclR_C"/>
</dbReference>
<evidence type="ECO:0000313" key="7">
    <source>
        <dbReference type="EMBL" id="MBM9468757.1"/>
    </source>
</evidence>
<sequence length="231" mass="23328">MADPPAAAPLGDGAAAERPETAQTLSRGLSVLELLAAAPEGRTPARIAADLRLSRPIVYRLLSTLAEHRMARRDVDGTWTVGLGVLPLVRQVHPALGERARGVLRDLAESTGATAHLAVADGAESVAVAVVEPRSALYHIAYRVGSRVPADVGALGRAILASAAGRTEVLSSTGEIIPGATGIATSVVGLGLPASVGVVSVHALDLGTVGPLVAAAGRRLVATIEPDIAAP</sequence>
<dbReference type="PANTHER" id="PTHR30136:SF24">
    <property type="entry name" value="HTH-TYPE TRANSCRIPTIONAL REPRESSOR ALLR"/>
    <property type="match status" value="1"/>
</dbReference>
<dbReference type="Gene3D" id="3.30.450.40">
    <property type="match status" value="1"/>
</dbReference>
<dbReference type="SMART" id="SM00346">
    <property type="entry name" value="HTH_ICLR"/>
    <property type="match status" value="1"/>
</dbReference>
<dbReference type="InterPro" id="IPR036388">
    <property type="entry name" value="WH-like_DNA-bd_sf"/>
</dbReference>
<dbReference type="Pfam" id="PF09339">
    <property type="entry name" value="HTH_IclR"/>
    <property type="match status" value="1"/>
</dbReference>
<dbReference type="InterPro" id="IPR005471">
    <property type="entry name" value="Tscrpt_reg_IclR_N"/>
</dbReference>
<dbReference type="GO" id="GO:0045892">
    <property type="term" value="P:negative regulation of DNA-templated transcription"/>
    <property type="evidence" value="ECO:0007669"/>
    <property type="project" value="TreeGrafter"/>
</dbReference>
<protein>
    <submittedName>
        <fullName evidence="7">Helix-turn-helix domain-containing protein</fullName>
    </submittedName>
</protein>
<dbReference type="EMBL" id="JAERWK010000020">
    <property type="protein sequence ID" value="MBM9468757.1"/>
    <property type="molecule type" value="Genomic_DNA"/>
</dbReference>
<keyword evidence="1" id="KW-0805">Transcription regulation</keyword>
<dbReference type="SUPFAM" id="SSF46785">
    <property type="entry name" value="Winged helix' DNA-binding domain"/>
    <property type="match status" value="1"/>
</dbReference>
<dbReference type="PANTHER" id="PTHR30136">
    <property type="entry name" value="HELIX-TURN-HELIX TRANSCRIPTIONAL REGULATOR, ICLR FAMILY"/>
    <property type="match status" value="1"/>
</dbReference>
<feature type="region of interest" description="Disordered" evidence="4">
    <location>
        <begin position="1"/>
        <end position="22"/>
    </location>
</feature>
<evidence type="ECO:0000313" key="8">
    <source>
        <dbReference type="Proteomes" id="UP000663792"/>
    </source>
</evidence>
<accession>A0A938YI49</accession>
<dbReference type="AlphaFoldDB" id="A0A938YI49"/>
<dbReference type="InterPro" id="IPR036390">
    <property type="entry name" value="WH_DNA-bd_sf"/>
</dbReference>
<evidence type="ECO:0000256" key="2">
    <source>
        <dbReference type="ARBA" id="ARBA00023125"/>
    </source>
</evidence>
<evidence type="ECO:0000256" key="1">
    <source>
        <dbReference type="ARBA" id="ARBA00023015"/>
    </source>
</evidence>
<evidence type="ECO:0000259" key="6">
    <source>
        <dbReference type="PROSITE" id="PS51078"/>
    </source>
</evidence>
<proteinExistence type="predicted"/>
<feature type="compositionally biased region" description="Low complexity" evidence="4">
    <location>
        <begin position="1"/>
        <end position="14"/>
    </location>
</feature>
<dbReference type="PROSITE" id="PS51077">
    <property type="entry name" value="HTH_ICLR"/>
    <property type="match status" value="1"/>
</dbReference>
<dbReference type="GO" id="GO:0003677">
    <property type="term" value="F:DNA binding"/>
    <property type="evidence" value="ECO:0007669"/>
    <property type="project" value="UniProtKB-KW"/>
</dbReference>
<feature type="domain" description="HTH iclR-type" evidence="5">
    <location>
        <begin position="22"/>
        <end position="83"/>
    </location>
</feature>
<name>A0A938YI49_9ACTN</name>
<dbReference type="SUPFAM" id="SSF55781">
    <property type="entry name" value="GAF domain-like"/>
    <property type="match status" value="1"/>
</dbReference>
<dbReference type="Gene3D" id="1.10.10.10">
    <property type="entry name" value="Winged helix-like DNA-binding domain superfamily/Winged helix DNA-binding domain"/>
    <property type="match status" value="1"/>
</dbReference>
<comment type="caution">
    <text evidence="7">The sequence shown here is derived from an EMBL/GenBank/DDBJ whole genome shotgun (WGS) entry which is preliminary data.</text>
</comment>
<reference evidence="7" key="1">
    <citation type="submission" date="2021-01" db="EMBL/GenBank/DDBJ databases">
        <title>YIM 132084 draft genome.</title>
        <authorList>
            <person name="An D."/>
        </authorList>
    </citation>
    <scope>NUCLEOTIDE SEQUENCE</scope>
    <source>
        <strain evidence="7">YIM 132084</strain>
    </source>
</reference>
<dbReference type="InterPro" id="IPR050707">
    <property type="entry name" value="HTH_MetabolicPath_Reg"/>
</dbReference>